<dbReference type="Proteomes" id="UP000735205">
    <property type="component" value="Unassembled WGS sequence"/>
</dbReference>
<dbReference type="Pfam" id="PF13439">
    <property type="entry name" value="Glyco_transf_4"/>
    <property type="match status" value="1"/>
</dbReference>
<proteinExistence type="predicted"/>
<dbReference type="Pfam" id="PF00534">
    <property type="entry name" value="Glycos_transf_1"/>
    <property type="match status" value="1"/>
</dbReference>
<dbReference type="InterPro" id="IPR028098">
    <property type="entry name" value="Glyco_trans_4-like_N"/>
</dbReference>
<evidence type="ECO:0000259" key="2">
    <source>
        <dbReference type="Pfam" id="PF13439"/>
    </source>
</evidence>
<dbReference type="PANTHER" id="PTHR45947">
    <property type="entry name" value="SULFOQUINOVOSYL TRANSFERASE SQD2"/>
    <property type="match status" value="1"/>
</dbReference>
<gene>
    <name evidence="3" type="ORF">G6R28_03640</name>
</gene>
<evidence type="ECO:0000259" key="1">
    <source>
        <dbReference type="Pfam" id="PF00534"/>
    </source>
</evidence>
<dbReference type="InterPro" id="IPR050194">
    <property type="entry name" value="Glycosyltransferase_grp1"/>
</dbReference>
<dbReference type="InterPro" id="IPR001296">
    <property type="entry name" value="Glyco_trans_1"/>
</dbReference>
<dbReference type="RefSeq" id="WP_213792886.1">
    <property type="nucleotide sequence ID" value="NZ_JAAMFJ010000002.1"/>
</dbReference>
<dbReference type="Gene3D" id="3.40.50.2000">
    <property type="entry name" value="Glycogen Phosphorylase B"/>
    <property type="match status" value="2"/>
</dbReference>
<protein>
    <submittedName>
        <fullName evidence="3">Glycosyltransferase family 4 protein</fullName>
    </submittedName>
</protein>
<comment type="caution">
    <text evidence="3">The sequence shown here is derived from an EMBL/GenBank/DDBJ whole genome shotgun (WGS) entry which is preliminary data.</text>
</comment>
<reference evidence="3 4" key="1">
    <citation type="submission" date="2020-02" db="EMBL/GenBank/DDBJ databases">
        <title>Fructobacillus sp. isolated from paper mulberry of Taiwan.</title>
        <authorList>
            <person name="Lin S.-T."/>
        </authorList>
    </citation>
    <scope>NUCLEOTIDE SEQUENCE [LARGE SCALE GENOMIC DNA]</scope>
    <source>
        <strain evidence="3 4">M1-21</strain>
    </source>
</reference>
<dbReference type="PANTHER" id="PTHR45947:SF3">
    <property type="entry name" value="SULFOQUINOVOSYL TRANSFERASE SQD2"/>
    <property type="match status" value="1"/>
</dbReference>
<sequence length="411" mass="46155">MKIGLFTDTYFPQVSGVATSIQTLKDALEEQGHEVYIFTTTDPKVDKHTKEERIYRFSSLPYFGFKDRRLTFRGLIQAVEIARELDLDIVHTQTEFSLGLIGKYVARRLKIPAIHTYHTMYEDYTHYVARGMLLKPSAVSHLVKAYLKSMNGCIAPSERVKESLLSYGVDDIPIPVIPTGVAVKELGAGKEDLHAKLGIEPGTPVALSLGRLAFEKNIAMTISAFSEILETIPNARLIIAGDGPAKKSLQEQVEDLELQDSITFVGMVDHDQVADYYRLATVFVSSSDSETQGLTFIEALASNRPFVAIHSPYLDQLVTDPAIGELVDDYDAFRDALAAYLIRPLTEKDEKVRKAAVKNVDATTFAKRVMAFYEEVIGDYQQNEEEDDSDQLNDEEIGYIKRLLRNPFRRN</sequence>
<dbReference type="SUPFAM" id="SSF53756">
    <property type="entry name" value="UDP-Glycosyltransferase/glycogen phosphorylase"/>
    <property type="match status" value="1"/>
</dbReference>
<evidence type="ECO:0000313" key="4">
    <source>
        <dbReference type="Proteomes" id="UP000735205"/>
    </source>
</evidence>
<feature type="domain" description="Glycosyltransferase subfamily 4-like N-terminal" evidence="2">
    <location>
        <begin position="14"/>
        <end position="183"/>
    </location>
</feature>
<keyword evidence="4" id="KW-1185">Reference proteome</keyword>
<organism evidence="3 4">
    <name type="scientific">Fructobacillus papyrifericola</name>
    <dbReference type="NCBI Taxonomy" id="2713172"/>
    <lineage>
        <taxon>Bacteria</taxon>
        <taxon>Bacillati</taxon>
        <taxon>Bacillota</taxon>
        <taxon>Bacilli</taxon>
        <taxon>Lactobacillales</taxon>
        <taxon>Lactobacillaceae</taxon>
        <taxon>Fructobacillus</taxon>
    </lineage>
</organism>
<feature type="domain" description="Glycosyl transferase family 1" evidence="1">
    <location>
        <begin position="190"/>
        <end position="356"/>
    </location>
</feature>
<dbReference type="EMBL" id="JAAMFJ010000002">
    <property type="protein sequence ID" value="MBS9336324.1"/>
    <property type="molecule type" value="Genomic_DNA"/>
</dbReference>
<accession>A0ABS5QT06</accession>
<evidence type="ECO:0000313" key="3">
    <source>
        <dbReference type="EMBL" id="MBS9336324.1"/>
    </source>
</evidence>
<name>A0ABS5QT06_9LACO</name>
<dbReference type="CDD" id="cd03817">
    <property type="entry name" value="GT4_UGDG-like"/>
    <property type="match status" value="1"/>
</dbReference>